<dbReference type="PANTHER" id="PTHR43861:SF1">
    <property type="entry name" value="TRANS-ACONITATE 2-METHYLTRANSFERASE"/>
    <property type="match status" value="1"/>
</dbReference>
<dbReference type="PANTHER" id="PTHR43861">
    <property type="entry name" value="TRANS-ACONITATE 2-METHYLTRANSFERASE-RELATED"/>
    <property type="match status" value="1"/>
</dbReference>
<proteinExistence type="predicted"/>
<evidence type="ECO:0000259" key="3">
    <source>
        <dbReference type="Pfam" id="PF13649"/>
    </source>
</evidence>
<gene>
    <name evidence="4" type="ORF">DLM65_11620</name>
</gene>
<dbReference type="InterPro" id="IPR029063">
    <property type="entry name" value="SAM-dependent_MTases_sf"/>
</dbReference>
<dbReference type="InterPro" id="IPR041698">
    <property type="entry name" value="Methyltransf_25"/>
</dbReference>
<evidence type="ECO:0000313" key="5">
    <source>
        <dbReference type="Proteomes" id="UP000248724"/>
    </source>
</evidence>
<keyword evidence="2" id="KW-0808">Transferase</keyword>
<name>A0A2W5Z832_9BACT</name>
<feature type="domain" description="Methyltransferase" evidence="3">
    <location>
        <begin position="51"/>
        <end position="150"/>
    </location>
</feature>
<dbReference type="CDD" id="cd02440">
    <property type="entry name" value="AdoMet_MTases"/>
    <property type="match status" value="1"/>
</dbReference>
<evidence type="ECO:0000256" key="1">
    <source>
        <dbReference type="ARBA" id="ARBA00022603"/>
    </source>
</evidence>
<protein>
    <recommendedName>
        <fullName evidence="3">Methyltransferase domain-containing protein</fullName>
    </recommendedName>
</protein>
<keyword evidence="1" id="KW-0489">Methyltransferase</keyword>
<evidence type="ECO:0000313" key="4">
    <source>
        <dbReference type="EMBL" id="PZR79015.1"/>
    </source>
</evidence>
<dbReference type="Proteomes" id="UP000248724">
    <property type="component" value="Unassembled WGS sequence"/>
</dbReference>
<dbReference type="SUPFAM" id="SSF53335">
    <property type="entry name" value="S-adenosyl-L-methionine-dependent methyltransferases"/>
    <property type="match status" value="1"/>
</dbReference>
<dbReference type="Gene3D" id="3.40.50.150">
    <property type="entry name" value="Vaccinia Virus protein VP39"/>
    <property type="match status" value="1"/>
</dbReference>
<sequence>MTQDVQQQIDWRDWLQRWDAQQEGYVPEREARFTAMFDALAALLPPSFVALDLACGPGSISQRLLARFPGARAIAVDIDPVMLAIGQGALGTIDGRLRWIEADLASPDWLEELGETQVDAALSSTALHWLAPEPLARLYRDLGRLLRRGGLVLNGDHLDFDPASPTLARLSLRAREQQWTDAAFTARGIETAEQWWDALAAEPALAPLLAERTRRFAGKQRQDTPPGFDVHVAALRAAGFREVDTIWQALANRVVLAVR</sequence>
<evidence type="ECO:0000256" key="2">
    <source>
        <dbReference type="ARBA" id="ARBA00022679"/>
    </source>
</evidence>
<organism evidence="4 5">
    <name type="scientific">Candidatus Aeolococcus gillhamiae</name>
    <dbReference type="NCBI Taxonomy" id="3127015"/>
    <lineage>
        <taxon>Bacteria</taxon>
        <taxon>Bacillati</taxon>
        <taxon>Candidatus Dormiibacterota</taxon>
        <taxon>Candidatus Dormibacteria</taxon>
        <taxon>Candidatus Aeolococcales</taxon>
        <taxon>Candidatus Aeolococcaceae</taxon>
        <taxon>Candidatus Aeolococcus</taxon>
    </lineage>
</organism>
<dbReference type="EMBL" id="QHBU01000228">
    <property type="protein sequence ID" value="PZR79015.1"/>
    <property type="molecule type" value="Genomic_DNA"/>
</dbReference>
<dbReference type="GO" id="GO:0032259">
    <property type="term" value="P:methylation"/>
    <property type="evidence" value="ECO:0007669"/>
    <property type="project" value="UniProtKB-KW"/>
</dbReference>
<accession>A0A2W5Z832</accession>
<dbReference type="Pfam" id="PF13649">
    <property type="entry name" value="Methyltransf_25"/>
    <property type="match status" value="1"/>
</dbReference>
<comment type="caution">
    <text evidence="4">The sequence shown here is derived from an EMBL/GenBank/DDBJ whole genome shotgun (WGS) entry which is preliminary data.</text>
</comment>
<dbReference type="GO" id="GO:0008168">
    <property type="term" value="F:methyltransferase activity"/>
    <property type="evidence" value="ECO:0007669"/>
    <property type="project" value="UniProtKB-KW"/>
</dbReference>
<dbReference type="AlphaFoldDB" id="A0A2W5Z832"/>
<reference evidence="4 5" key="1">
    <citation type="journal article" date="2017" name="Nature">
        <title>Atmospheric trace gases support primary production in Antarctic desert surface soil.</title>
        <authorList>
            <person name="Ji M."/>
            <person name="Greening C."/>
            <person name="Vanwonterghem I."/>
            <person name="Carere C.R."/>
            <person name="Bay S.K."/>
            <person name="Steen J.A."/>
            <person name="Montgomery K."/>
            <person name="Lines T."/>
            <person name="Beardall J."/>
            <person name="van Dorst J."/>
            <person name="Snape I."/>
            <person name="Stott M.B."/>
            <person name="Hugenholtz P."/>
            <person name="Ferrari B.C."/>
        </authorList>
    </citation>
    <scope>NUCLEOTIDE SEQUENCE [LARGE SCALE GENOMIC DNA]</scope>
    <source>
        <strain evidence="4">RRmetagenome_bin12</strain>
    </source>
</reference>